<gene>
    <name evidence="1" type="ORF">E3P90_02743</name>
</gene>
<comment type="caution">
    <text evidence="1">The sequence shown here is derived from an EMBL/GenBank/DDBJ whole genome shotgun (WGS) entry which is preliminary data.</text>
</comment>
<sequence>MWSDLTLKASYSAMRRRMRERYTAPLKVEASIISDINANAAKSISWKADSSKRKTARGISPTTKSYRFRFRLIDSPKCSERGTKDTISHRIFICKRHNGQNHIKKKDYQDRHSVHLKSNTQKRTLSTSPLRVLQTAIDYIPKILR</sequence>
<dbReference type="Proteomes" id="UP000306954">
    <property type="component" value="Unassembled WGS sequence"/>
</dbReference>
<reference evidence="1 2" key="1">
    <citation type="submission" date="2019-03" db="EMBL/GenBank/DDBJ databases">
        <title>Sequencing 23 genomes of Wallemia ichthyophaga.</title>
        <authorList>
            <person name="Gostincar C."/>
        </authorList>
    </citation>
    <scope>NUCLEOTIDE SEQUENCE [LARGE SCALE GENOMIC DNA]</scope>
    <source>
        <strain evidence="1 2">EXF-8621</strain>
    </source>
</reference>
<accession>A0A4T0I3Q6</accession>
<organism evidence="1 2">
    <name type="scientific">Wallemia ichthyophaga</name>
    <dbReference type="NCBI Taxonomy" id="245174"/>
    <lineage>
        <taxon>Eukaryota</taxon>
        <taxon>Fungi</taxon>
        <taxon>Dikarya</taxon>
        <taxon>Basidiomycota</taxon>
        <taxon>Wallemiomycotina</taxon>
        <taxon>Wallemiomycetes</taxon>
        <taxon>Wallemiales</taxon>
        <taxon>Wallemiaceae</taxon>
        <taxon>Wallemia</taxon>
    </lineage>
</organism>
<protein>
    <submittedName>
        <fullName evidence="1">Uncharacterized protein</fullName>
    </submittedName>
</protein>
<name>A0A4T0I3Q6_WALIC</name>
<evidence type="ECO:0000313" key="1">
    <source>
        <dbReference type="EMBL" id="TIB10667.1"/>
    </source>
</evidence>
<dbReference type="AlphaFoldDB" id="A0A4T0I3Q6"/>
<evidence type="ECO:0000313" key="2">
    <source>
        <dbReference type="Proteomes" id="UP000306954"/>
    </source>
</evidence>
<dbReference type="EMBL" id="SPOF01000029">
    <property type="protein sequence ID" value="TIB10667.1"/>
    <property type="molecule type" value="Genomic_DNA"/>
</dbReference>
<proteinExistence type="predicted"/>